<dbReference type="EMBL" id="CU468135">
    <property type="protein sequence ID" value="CAO96285.1"/>
    <property type="molecule type" value="Genomic_DNA"/>
</dbReference>
<keyword evidence="2 3" id="KW-0732">Signal</keyword>
<dbReference type="KEGG" id="eta:ETA_12390"/>
<accession>B2VIN0</accession>
<dbReference type="Gene3D" id="3.40.190.10">
    <property type="entry name" value="Periplasmic binding protein-like II"/>
    <property type="match status" value="2"/>
</dbReference>
<dbReference type="SMART" id="SM00062">
    <property type="entry name" value="PBPb"/>
    <property type="match status" value="1"/>
</dbReference>
<dbReference type="STRING" id="465817.ETA_12390"/>
<dbReference type="PANTHER" id="PTHR35936">
    <property type="entry name" value="MEMBRANE-BOUND LYTIC MUREIN TRANSGLYCOSYLASE F"/>
    <property type="match status" value="1"/>
</dbReference>
<sequence>MKQTSRLLALLATSLWIATMANAETVKINGTGISVEANSAPVHAPLNPQAVALLPKNLNLAVPGKFTVAVAALNSPPLTLFSDDNKTLLGSEVDIARLVADSLGLRLNVVPTSWEDWPLGVSSGKYDAAITNVTVTKARKEKFDFATYRRDSLGFYVKSDSSITKISQAEDIAGLRIIVGSGTNQEAILLAWDEQNQKKGLKPFIPNYVKDDAAQTLALQSGRADAYFGPNVIGAWKAALTGRTKRVGTVDGGWPKAAHIAVTLKKDSGLVTAVNAALNGVIKGGEYDKVLNRWGEGVERLDHSEINPPGLGD</sequence>
<evidence type="ECO:0000256" key="2">
    <source>
        <dbReference type="ARBA" id="ARBA00022729"/>
    </source>
</evidence>
<dbReference type="AlphaFoldDB" id="B2VIN0"/>
<keyword evidence="6" id="KW-1185">Reference proteome</keyword>
<feature type="chain" id="PRO_5002782296" evidence="3">
    <location>
        <begin position="24"/>
        <end position="313"/>
    </location>
</feature>
<dbReference type="eggNOG" id="COG0834">
    <property type="taxonomic scope" value="Bacteria"/>
</dbReference>
<feature type="signal peptide" evidence="3">
    <location>
        <begin position="1"/>
        <end position="23"/>
    </location>
</feature>
<dbReference type="Pfam" id="PF00497">
    <property type="entry name" value="SBP_bac_3"/>
    <property type="match status" value="1"/>
</dbReference>
<evidence type="ECO:0000256" key="1">
    <source>
        <dbReference type="ARBA" id="ARBA00010333"/>
    </source>
</evidence>
<reference evidence="5 6" key="1">
    <citation type="journal article" date="2008" name="Environ. Microbiol.">
        <title>The genome of Erwinia tasmaniensis strain Et1/99, a non-pathogenic bacterium in the genus Erwinia.</title>
        <authorList>
            <person name="Kube M."/>
            <person name="Migdoll A.M."/>
            <person name="Mueller I."/>
            <person name="Kuhl H."/>
            <person name="Beck A."/>
            <person name="Reinhardt R."/>
            <person name="Geider K."/>
        </authorList>
    </citation>
    <scope>NUCLEOTIDE SEQUENCE [LARGE SCALE GENOMIC DNA]</scope>
    <source>
        <strain evidence="6">DSM 17950 / CFBP 7177 / CIP 109463 / NCPPB 4357 / Et1/99</strain>
    </source>
</reference>
<dbReference type="HOGENOM" id="CLU_019602_18_1_6"/>
<evidence type="ECO:0000313" key="6">
    <source>
        <dbReference type="Proteomes" id="UP000001726"/>
    </source>
</evidence>
<comment type="similarity">
    <text evidence="1">Belongs to the bacterial solute-binding protein 3 family.</text>
</comment>
<dbReference type="CDD" id="cd01004">
    <property type="entry name" value="PBP2_MidA_like"/>
    <property type="match status" value="1"/>
</dbReference>
<evidence type="ECO:0000256" key="3">
    <source>
        <dbReference type="SAM" id="SignalP"/>
    </source>
</evidence>
<feature type="domain" description="Solute-binding protein family 3/N-terminal" evidence="4">
    <location>
        <begin position="65"/>
        <end position="298"/>
    </location>
</feature>
<dbReference type="OrthoDB" id="6970383at2"/>
<name>B2VIN0_ERWT9</name>
<organism evidence="5 6">
    <name type="scientific">Erwinia tasmaniensis (strain DSM 17950 / CFBP 7177 / CIP 109463 / NCPPB 4357 / Et1/99)</name>
    <dbReference type="NCBI Taxonomy" id="465817"/>
    <lineage>
        <taxon>Bacteria</taxon>
        <taxon>Pseudomonadati</taxon>
        <taxon>Pseudomonadota</taxon>
        <taxon>Gammaproteobacteria</taxon>
        <taxon>Enterobacterales</taxon>
        <taxon>Erwiniaceae</taxon>
        <taxon>Erwinia</taxon>
    </lineage>
</organism>
<evidence type="ECO:0000313" key="5">
    <source>
        <dbReference type="EMBL" id="CAO96285.1"/>
    </source>
</evidence>
<protein>
    <submittedName>
        <fullName evidence="5">ABC transporter, substrate binding protein</fullName>
    </submittedName>
</protein>
<proteinExistence type="inferred from homology"/>
<evidence type="ECO:0000259" key="4">
    <source>
        <dbReference type="SMART" id="SM00062"/>
    </source>
</evidence>
<dbReference type="Proteomes" id="UP000001726">
    <property type="component" value="Chromosome"/>
</dbReference>
<dbReference type="PANTHER" id="PTHR35936:SF19">
    <property type="entry name" value="AMINO-ACID-BINDING PROTEIN YXEM-RELATED"/>
    <property type="match status" value="1"/>
</dbReference>
<dbReference type="SUPFAM" id="SSF53850">
    <property type="entry name" value="Periplasmic binding protein-like II"/>
    <property type="match status" value="1"/>
</dbReference>
<gene>
    <name evidence="5" type="ordered locus">ETA_12390</name>
</gene>
<dbReference type="InterPro" id="IPR001638">
    <property type="entry name" value="Solute-binding_3/MltF_N"/>
</dbReference>